<sequence length="81" mass="9000">MVITVKFYSFYQNLAGKESIQVQMPDHSTLGDLLDTLKELFPQLFPEAEKALFIINQKAAVRESVLNDGDQVLMLAILSGG</sequence>
<evidence type="ECO:0000313" key="2">
    <source>
        <dbReference type="Proteomes" id="UP000322976"/>
    </source>
</evidence>
<dbReference type="InterPro" id="IPR012675">
    <property type="entry name" value="Beta-grasp_dom_sf"/>
</dbReference>
<dbReference type="Gene3D" id="3.10.20.30">
    <property type="match status" value="1"/>
</dbReference>
<dbReference type="EMBL" id="VTPS01000013">
    <property type="protein sequence ID" value="TZE81474.1"/>
    <property type="molecule type" value="Genomic_DNA"/>
</dbReference>
<protein>
    <submittedName>
        <fullName evidence="1">MoaD/ThiS family protein</fullName>
    </submittedName>
</protein>
<dbReference type="InterPro" id="IPR003749">
    <property type="entry name" value="ThiS/MoaD-like"/>
</dbReference>
<name>A0A5D8QBF9_9THEO</name>
<keyword evidence="2" id="KW-1185">Reference proteome</keyword>
<dbReference type="Pfam" id="PF02597">
    <property type="entry name" value="ThiS"/>
    <property type="match status" value="1"/>
</dbReference>
<dbReference type="Proteomes" id="UP000322976">
    <property type="component" value="Unassembled WGS sequence"/>
</dbReference>
<proteinExistence type="predicted"/>
<dbReference type="CDD" id="cd00754">
    <property type="entry name" value="Ubl_MoaD"/>
    <property type="match status" value="1"/>
</dbReference>
<evidence type="ECO:0000313" key="1">
    <source>
        <dbReference type="EMBL" id="TZE81474.1"/>
    </source>
</evidence>
<dbReference type="SUPFAM" id="SSF54285">
    <property type="entry name" value="MoaD/ThiS"/>
    <property type="match status" value="1"/>
</dbReference>
<gene>
    <name evidence="1" type="ORF">FWJ32_09015</name>
</gene>
<organism evidence="1 2">
    <name type="scientific">Calorimonas adulescens</name>
    <dbReference type="NCBI Taxonomy" id="2606906"/>
    <lineage>
        <taxon>Bacteria</taxon>
        <taxon>Bacillati</taxon>
        <taxon>Bacillota</taxon>
        <taxon>Clostridia</taxon>
        <taxon>Thermoanaerobacterales</taxon>
        <taxon>Thermoanaerobacteraceae</taxon>
        <taxon>Calorimonas</taxon>
    </lineage>
</organism>
<reference evidence="1 2" key="1">
    <citation type="submission" date="2019-08" db="EMBL/GenBank/DDBJ databases">
        <title>Calorimonas adulescens gen. nov., sp. nov., an anaerobic thermophilic bacterium from Sakhalin hot spring.</title>
        <authorList>
            <person name="Khomyakova M.A."/>
            <person name="Merkel A.Y."/>
            <person name="Novikov A."/>
            <person name="Bonch-Osmolovskaya E.A."/>
            <person name="Slobodkin A.I."/>
        </authorList>
    </citation>
    <scope>NUCLEOTIDE SEQUENCE [LARGE SCALE GENOMIC DNA]</scope>
    <source>
        <strain evidence="1 2">A05MB</strain>
    </source>
</reference>
<dbReference type="AlphaFoldDB" id="A0A5D8QBF9"/>
<dbReference type="InterPro" id="IPR016155">
    <property type="entry name" value="Mopterin_synth/thiamin_S_b"/>
</dbReference>
<comment type="caution">
    <text evidence="1">The sequence shown here is derived from an EMBL/GenBank/DDBJ whole genome shotgun (WGS) entry which is preliminary data.</text>
</comment>
<accession>A0A5D8QBF9</accession>
<dbReference type="RefSeq" id="WP_149545627.1">
    <property type="nucleotide sequence ID" value="NZ_VTPS01000013.1"/>
</dbReference>